<feature type="transmembrane region" description="Helical" evidence="1">
    <location>
        <begin position="222"/>
        <end position="239"/>
    </location>
</feature>
<dbReference type="AlphaFoldDB" id="A0AAN8FXR6"/>
<organism evidence="2 3">
    <name type="scientific">Trichostrongylus colubriformis</name>
    <name type="common">Black scour worm</name>
    <dbReference type="NCBI Taxonomy" id="6319"/>
    <lineage>
        <taxon>Eukaryota</taxon>
        <taxon>Metazoa</taxon>
        <taxon>Ecdysozoa</taxon>
        <taxon>Nematoda</taxon>
        <taxon>Chromadorea</taxon>
        <taxon>Rhabditida</taxon>
        <taxon>Rhabditina</taxon>
        <taxon>Rhabditomorpha</taxon>
        <taxon>Strongyloidea</taxon>
        <taxon>Trichostrongylidae</taxon>
        <taxon>Trichostrongylus</taxon>
    </lineage>
</organism>
<keyword evidence="3" id="KW-1185">Reference proteome</keyword>
<dbReference type="Proteomes" id="UP001331761">
    <property type="component" value="Unassembled WGS sequence"/>
</dbReference>
<dbReference type="InterPro" id="IPR019425">
    <property type="entry name" value="7TM_GPCR_serpentine_rcpt_Srt"/>
</dbReference>
<keyword evidence="1" id="KW-0472">Membrane</keyword>
<evidence type="ECO:0000256" key="1">
    <source>
        <dbReference type="SAM" id="Phobius"/>
    </source>
</evidence>
<keyword evidence="1" id="KW-1133">Transmembrane helix</keyword>
<keyword evidence="1" id="KW-0812">Transmembrane</keyword>
<reference evidence="2 3" key="1">
    <citation type="submission" date="2019-10" db="EMBL/GenBank/DDBJ databases">
        <title>Assembly and Annotation for the nematode Trichostrongylus colubriformis.</title>
        <authorList>
            <person name="Martin J."/>
        </authorList>
    </citation>
    <scope>NUCLEOTIDE SEQUENCE [LARGE SCALE GENOMIC DNA]</scope>
    <source>
        <strain evidence="2">G859</strain>
        <tissue evidence="2">Whole worm</tissue>
    </source>
</reference>
<feature type="transmembrane region" description="Helical" evidence="1">
    <location>
        <begin position="149"/>
        <end position="168"/>
    </location>
</feature>
<evidence type="ECO:0000313" key="3">
    <source>
        <dbReference type="Proteomes" id="UP001331761"/>
    </source>
</evidence>
<feature type="transmembrane region" description="Helical" evidence="1">
    <location>
        <begin position="99"/>
        <end position="122"/>
    </location>
</feature>
<feature type="non-terminal residue" evidence="2">
    <location>
        <position position="1"/>
    </location>
</feature>
<dbReference type="SUPFAM" id="SSF81321">
    <property type="entry name" value="Family A G protein-coupled receptor-like"/>
    <property type="match status" value="1"/>
</dbReference>
<feature type="transmembrane region" description="Helical" evidence="1">
    <location>
        <begin position="15"/>
        <end position="32"/>
    </location>
</feature>
<proteinExistence type="predicted"/>
<feature type="transmembrane region" description="Helical" evidence="1">
    <location>
        <begin position="180"/>
        <end position="202"/>
    </location>
</feature>
<evidence type="ECO:0000313" key="2">
    <source>
        <dbReference type="EMBL" id="KAK5979225.1"/>
    </source>
</evidence>
<gene>
    <name evidence="2" type="ORF">GCK32_013048</name>
</gene>
<comment type="caution">
    <text evidence="2">The sequence shown here is derived from an EMBL/GenBank/DDBJ whole genome shotgun (WGS) entry which is preliminary data.</text>
</comment>
<sequence>FLQVTRAFSGWESNYSFSLLCFISSIGTLFYAEEFVGHILFLIDTPAVPIDQFFGAMFMACFLVETMAGISLVVHRVVHIATPFKAERIFTPVVLKIHMILLVAFFLTLVAVLCSPLAGVMYCPDTMDRYAEFGPVTGAVFGLNKMCNYMVGISTFTAYAIIVVVLFVRGNITFHTNAELRMMLQVSIMSTVGAFYFIFWEFRHLVKMDKVASTIIYENLSLFYYNAVMLPYLLLNPTVRREFLKILQKKRSRCNVLHVEMAKSDCTGRRMTVTKIEGNPKEG</sequence>
<dbReference type="EMBL" id="WIXE01008535">
    <property type="protein sequence ID" value="KAK5979225.1"/>
    <property type="molecule type" value="Genomic_DNA"/>
</dbReference>
<dbReference type="Pfam" id="PF10321">
    <property type="entry name" value="7TM_GPCR_Srt"/>
    <property type="match status" value="1"/>
</dbReference>
<accession>A0AAN8FXR6</accession>
<feature type="transmembrane region" description="Helical" evidence="1">
    <location>
        <begin position="52"/>
        <end position="78"/>
    </location>
</feature>
<name>A0AAN8FXR6_TRICO</name>
<protein>
    <submittedName>
        <fullName evidence="2">Uncharacterized protein</fullName>
    </submittedName>
</protein>